<accession>A0A6C0CNK5</accession>
<dbReference type="AlphaFoldDB" id="A0A6C0CNK5"/>
<evidence type="ECO:0000313" key="1">
    <source>
        <dbReference type="EMBL" id="QHT05873.1"/>
    </source>
</evidence>
<name>A0A6C0CNK5_9ZZZZ</name>
<organism evidence="1">
    <name type="scientific">viral metagenome</name>
    <dbReference type="NCBI Taxonomy" id="1070528"/>
    <lineage>
        <taxon>unclassified sequences</taxon>
        <taxon>metagenomes</taxon>
        <taxon>organismal metagenomes</taxon>
    </lineage>
</organism>
<dbReference type="EMBL" id="MN739460">
    <property type="protein sequence ID" value="QHT05873.1"/>
    <property type="molecule type" value="Genomic_DNA"/>
</dbReference>
<reference evidence="1" key="1">
    <citation type="journal article" date="2020" name="Nature">
        <title>Giant virus diversity and host interactions through global metagenomics.</title>
        <authorList>
            <person name="Schulz F."/>
            <person name="Roux S."/>
            <person name="Paez-Espino D."/>
            <person name="Jungbluth S."/>
            <person name="Walsh D.A."/>
            <person name="Denef V.J."/>
            <person name="McMahon K.D."/>
            <person name="Konstantinidis K.T."/>
            <person name="Eloe-Fadrosh E.A."/>
            <person name="Kyrpides N.C."/>
            <person name="Woyke T."/>
        </authorList>
    </citation>
    <scope>NUCLEOTIDE SEQUENCE</scope>
    <source>
        <strain evidence="1">GVMAG-M-3300021425-14</strain>
    </source>
</reference>
<sequence length="61" mass="7503">MERVPKQTKEKSKLQKIQNEYNLKRNNFNPQKSPNLFMNKLRVRMKCYYNELNKSYSSIME</sequence>
<protein>
    <submittedName>
        <fullName evidence="1">Uncharacterized protein</fullName>
    </submittedName>
</protein>
<proteinExistence type="predicted"/>